<evidence type="ECO:0000256" key="8">
    <source>
        <dbReference type="ARBA" id="ARBA00022958"/>
    </source>
</evidence>
<dbReference type="HAMAP" id="MF_00379">
    <property type="entry name" value="GTPase_MnmE"/>
    <property type="match status" value="1"/>
</dbReference>
<evidence type="ECO:0000259" key="13">
    <source>
        <dbReference type="PROSITE" id="PS51709"/>
    </source>
</evidence>
<keyword evidence="5 10" id="KW-0547">Nucleotide-binding</keyword>
<dbReference type="GO" id="GO:0002098">
    <property type="term" value="P:tRNA wobble uridine modification"/>
    <property type="evidence" value="ECO:0007669"/>
    <property type="project" value="TreeGrafter"/>
</dbReference>
<comment type="subunit">
    <text evidence="10">Homodimer. Heterotetramer of two MnmE and two MnmG subunits.</text>
</comment>
<reference evidence="14 15" key="1">
    <citation type="journal article" date="2015" name="MBio">
        <title>Genome-Resolved Metagenomic Analysis Reveals Roles for Candidate Phyla and Other Microbial Community Members in Biogeochemical Transformations in Oil Reservoirs.</title>
        <authorList>
            <person name="Hu P."/>
            <person name="Tom L."/>
            <person name="Singh A."/>
            <person name="Thomas B.C."/>
            <person name="Baker B.J."/>
            <person name="Piceno Y.M."/>
            <person name="Andersen G.L."/>
            <person name="Banfield J.F."/>
        </authorList>
    </citation>
    <scope>NUCLEOTIDE SEQUENCE [LARGE SCALE GENOMIC DNA]</scope>
    <source>
        <strain evidence="14">46_26</strain>
    </source>
</reference>
<dbReference type="PROSITE" id="PS50052">
    <property type="entry name" value="GUANYLATE_KINASE_2"/>
    <property type="match status" value="1"/>
</dbReference>
<evidence type="ECO:0000256" key="11">
    <source>
        <dbReference type="RuleBase" id="RU003313"/>
    </source>
</evidence>
<dbReference type="InterPro" id="IPR025867">
    <property type="entry name" value="MnmE_helical"/>
</dbReference>
<evidence type="ECO:0000256" key="9">
    <source>
        <dbReference type="ARBA" id="ARBA00023134"/>
    </source>
</evidence>
<comment type="subcellular location">
    <subcellularLocation>
        <location evidence="10">Cytoplasm</location>
    </subcellularLocation>
</comment>
<dbReference type="PANTHER" id="PTHR42714">
    <property type="entry name" value="TRNA MODIFICATION GTPASE GTPBP3"/>
    <property type="match status" value="1"/>
</dbReference>
<keyword evidence="7 10" id="KW-0460">Magnesium</keyword>
<feature type="binding site" evidence="10">
    <location>
        <begin position="265"/>
        <end position="268"/>
    </location>
    <ligand>
        <name>GTP</name>
        <dbReference type="ChEBI" id="CHEBI:37565"/>
    </ligand>
</feature>
<dbReference type="InterPro" id="IPR004520">
    <property type="entry name" value="GTPase_MnmE"/>
</dbReference>
<dbReference type="AlphaFoldDB" id="A0A101EPR2"/>
<dbReference type="EMBL" id="LGFG01000210">
    <property type="protein sequence ID" value="KUK22260.1"/>
    <property type="molecule type" value="Genomic_DNA"/>
</dbReference>
<dbReference type="NCBIfam" id="TIGR00450">
    <property type="entry name" value="mnmE_trmE_thdF"/>
    <property type="match status" value="1"/>
</dbReference>
<dbReference type="PROSITE" id="PS51709">
    <property type="entry name" value="G_TRME"/>
    <property type="match status" value="1"/>
</dbReference>
<feature type="binding site" evidence="10">
    <location>
        <position position="117"/>
    </location>
    <ligand>
        <name>(6S)-5-formyl-5,6,7,8-tetrahydrofolate</name>
        <dbReference type="ChEBI" id="CHEBI:57457"/>
    </ligand>
</feature>
<dbReference type="InterPro" id="IPR006073">
    <property type="entry name" value="GTP-bd"/>
</dbReference>
<keyword evidence="9 10" id="KW-0342">GTP-binding</keyword>
<evidence type="ECO:0000256" key="6">
    <source>
        <dbReference type="ARBA" id="ARBA00022801"/>
    </source>
</evidence>
<dbReference type="PATRIC" id="fig|93930.3.peg.781"/>
<comment type="caution">
    <text evidence="14">The sequence shown here is derived from an EMBL/GenBank/DDBJ whole genome shotgun (WGS) entry which is preliminary data.</text>
</comment>
<feature type="domain" description="Guanylate kinase-like" evidence="12">
    <location>
        <begin position="211"/>
        <end position="411"/>
    </location>
</feature>
<keyword evidence="2 10" id="KW-0963">Cytoplasm</keyword>
<protein>
    <recommendedName>
        <fullName evidence="10">tRNA modification GTPase MnmE</fullName>
        <ecNumber evidence="10">3.6.-.-</ecNumber>
    </recommendedName>
</protein>
<dbReference type="CDD" id="cd14858">
    <property type="entry name" value="TrmE_N"/>
    <property type="match status" value="1"/>
</dbReference>
<feature type="domain" description="TrmE-type G" evidence="13">
    <location>
        <begin position="211"/>
        <end position="372"/>
    </location>
</feature>
<feature type="binding site" evidence="10">
    <location>
        <position position="450"/>
    </location>
    <ligand>
        <name>(6S)-5-formyl-5,6,7,8-tetrahydrofolate</name>
        <dbReference type="ChEBI" id="CHEBI:57457"/>
    </ligand>
</feature>
<dbReference type="GO" id="GO:0003924">
    <property type="term" value="F:GTPase activity"/>
    <property type="evidence" value="ECO:0007669"/>
    <property type="project" value="UniProtKB-UniRule"/>
</dbReference>
<accession>A0A101EPR2</accession>
<dbReference type="Gene3D" id="3.40.50.300">
    <property type="entry name" value="P-loop containing nucleotide triphosphate hydrolases"/>
    <property type="match status" value="1"/>
</dbReference>
<dbReference type="GO" id="GO:0005525">
    <property type="term" value="F:GTP binding"/>
    <property type="evidence" value="ECO:0007669"/>
    <property type="project" value="UniProtKB-UniRule"/>
</dbReference>
<dbReference type="InterPro" id="IPR027368">
    <property type="entry name" value="MnmE_dom2"/>
</dbReference>
<evidence type="ECO:0000256" key="1">
    <source>
        <dbReference type="ARBA" id="ARBA00011043"/>
    </source>
</evidence>
<comment type="function">
    <text evidence="10">Exhibits a very high intrinsic GTPase hydrolysis rate. Involved in the addition of a carboxymethylaminomethyl (cmnm) group at the wobble position (U34) of certain tRNAs, forming tRNA-cmnm(5)s(2)U34.</text>
</comment>
<gene>
    <name evidence="10" type="primary">mnmE</name>
    <name evidence="10" type="synonym">trmE</name>
    <name evidence="14" type="ORF">XD57_1641</name>
</gene>
<comment type="similarity">
    <text evidence="1 10 11">Belongs to the TRAFAC class TrmE-Era-EngA-EngB-Septin-like GTPase superfamily. TrmE GTPase family.</text>
</comment>
<organism evidence="14 15">
    <name type="scientific">Thermotoga petrophila</name>
    <dbReference type="NCBI Taxonomy" id="93929"/>
    <lineage>
        <taxon>Bacteria</taxon>
        <taxon>Thermotogati</taxon>
        <taxon>Thermotogota</taxon>
        <taxon>Thermotogae</taxon>
        <taxon>Thermotogales</taxon>
        <taxon>Thermotogaceae</taxon>
        <taxon>Thermotoga</taxon>
    </lineage>
</organism>
<evidence type="ECO:0000259" key="12">
    <source>
        <dbReference type="PROSITE" id="PS50052"/>
    </source>
</evidence>
<feature type="binding site" evidence="10">
    <location>
        <position position="225"/>
    </location>
    <ligand>
        <name>Mg(2+)</name>
        <dbReference type="ChEBI" id="CHEBI:18420"/>
    </ligand>
</feature>
<dbReference type="InterPro" id="IPR008144">
    <property type="entry name" value="Guanylate_kin-like_dom"/>
</dbReference>
<feature type="binding site" evidence="10">
    <location>
        <begin position="240"/>
        <end position="246"/>
    </location>
    <ligand>
        <name>GTP</name>
        <dbReference type="ChEBI" id="CHEBI:37565"/>
    </ligand>
</feature>
<dbReference type="Gene3D" id="1.20.120.430">
    <property type="entry name" value="tRNA modification GTPase MnmE domain 2"/>
    <property type="match status" value="1"/>
</dbReference>
<dbReference type="FunFam" id="3.40.50.300:FF:000494">
    <property type="entry name" value="tRNA modification GTPase MnmE"/>
    <property type="match status" value="1"/>
</dbReference>
<sequence length="450" mass="50642">MDTIVAVATPHGKGAIAILRLSGPDSWKVVQKHLRTRSKIVPRKAIHGWIHENGEDVDEVVVVFYKSPKSYTGEDMVEVMCHGGPLVVKKLLDLFLKSGARMAEPGEFTKRAFLNGKMDLTSAEAVRDLIEAKSETSLKLSLRNLKGGLRDFVDSLRRELIEVLAEIRVELDYPDEIETDTGGVVTKLEQIKEELTEELRKADAGILLNRGFRMVIVGKPNVGKSTLLNRLLNEDRAIVTDIPGTTRDVISEEIVIRGILFRIVDTAGVRSETNDLVERLGIERTLQEIEKADIVLFVLDASSPLDEEDRKILERIKNKRYLVVINKVDVVEKINEEEIKNKLGTDRHMVKISALKGEGLEKLEEAIYRETQEIFERGSDSLITNLRQKQLLENVKAHLEDAIRSLKEGMPVDMASIDLERALSLLDEVTGRSFREDLLDTIFSNFCVGK</sequence>
<keyword evidence="3 10" id="KW-0819">tRNA processing</keyword>
<dbReference type="Proteomes" id="UP000058636">
    <property type="component" value="Unassembled WGS sequence"/>
</dbReference>
<feature type="binding site" evidence="10">
    <location>
        <position position="78"/>
    </location>
    <ligand>
        <name>(6S)-5-formyl-5,6,7,8-tetrahydrofolate</name>
        <dbReference type="ChEBI" id="CHEBI:57457"/>
    </ligand>
</feature>
<evidence type="ECO:0000256" key="7">
    <source>
        <dbReference type="ARBA" id="ARBA00022842"/>
    </source>
</evidence>
<dbReference type="CDD" id="cd04164">
    <property type="entry name" value="trmE"/>
    <property type="match status" value="1"/>
</dbReference>
<dbReference type="GO" id="GO:0030488">
    <property type="term" value="P:tRNA methylation"/>
    <property type="evidence" value="ECO:0007669"/>
    <property type="project" value="TreeGrafter"/>
</dbReference>
<dbReference type="InterPro" id="IPR027266">
    <property type="entry name" value="TrmE/GcvT-like"/>
</dbReference>
<name>A0A101EPR2_9THEM</name>
<evidence type="ECO:0000256" key="5">
    <source>
        <dbReference type="ARBA" id="ARBA00022741"/>
    </source>
</evidence>
<dbReference type="SUPFAM" id="SSF52540">
    <property type="entry name" value="P-loop containing nucleoside triphosphate hydrolases"/>
    <property type="match status" value="1"/>
</dbReference>
<evidence type="ECO:0000256" key="10">
    <source>
        <dbReference type="HAMAP-Rule" id="MF_00379"/>
    </source>
</evidence>
<dbReference type="EC" id="3.6.-.-" evidence="10"/>
<evidence type="ECO:0000313" key="15">
    <source>
        <dbReference type="Proteomes" id="UP000058636"/>
    </source>
</evidence>
<feature type="binding site" evidence="10">
    <location>
        <position position="20"/>
    </location>
    <ligand>
        <name>(6S)-5-formyl-5,6,7,8-tetrahydrofolate</name>
        <dbReference type="ChEBI" id="CHEBI:57457"/>
    </ligand>
</feature>
<keyword evidence="6 10" id="KW-0378">Hydrolase</keyword>
<dbReference type="InterPro" id="IPR027417">
    <property type="entry name" value="P-loop_NTPase"/>
</dbReference>
<dbReference type="InterPro" id="IPR005225">
    <property type="entry name" value="Small_GTP-bd"/>
</dbReference>
<dbReference type="Pfam" id="PF10396">
    <property type="entry name" value="TrmE_N"/>
    <property type="match status" value="1"/>
</dbReference>
<dbReference type="GO" id="GO:0046872">
    <property type="term" value="F:metal ion binding"/>
    <property type="evidence" value="ECO:0007669"/>
    <property type="project" value="UniProtKB-KW"/>
</dbReference>
<dbReference type="NCBIfam" id="NF003661">
    <property type="entry name" value="PRK05291.1-3"/>
    <property type="match status" value="1"/>
</dbReference>
<dbReference type="FunFam" id="3.30.1360.120:FF:000003">
    <property type="entry name" value="tRNA modification GTPase MnmE"/>
    <property type="match status" value="1"/>
</dbReference>
<dbReference type="Pfam" id="PF01926">
    <property type="entry name" value="MMR_HSR1"/>
    <property type="match status" value="1"/>
</dbReference>
<feature type="binding site" evidence="10">
    <location>
        <position position="245"/>
    </location>
    <ligand>
        <name>K(+)</name>
        <dbReference type="ChEBI" id="CHEBI:29103"/>
    </ligand>
</feature>
<comment type="caution">
    <text evidence="10">Lacks conserved residue(s) required for the propagation of feature annotation.</text>
</comment>
<evidence type="ECO:0000313" key="14">
    <source>
        <dbReference type="EMBL" id="KUK22260.1"/>
    </source>
</evidence>
<feature type="binding site" evidence="10">
    <location>
        <position position="240"/>
    </location>
    <ligand>
        <name>K(+)</name>
        <dbReference type="ChEBI" id="CHEBI:29103"/>
    </ligand>
</feature>
<feature type="binding site" evidence="10">
    <location>
        <begin position="221"/>
        <end position="226"/>
    </location>
    <ligand>
        <name>GTP</name>
        <dbReference type="ChEBI" id="CHEBI:37565"/>
    </ligand>
</feature>
<evidence type="ECO:0000256" key="4">
    <source>
        <dbReference type="ARBA" id="ARBA00022723"/>
    </source>
</evidence>
<dbReference type="NCBIfam" id="TIGR00231">
    <property type="entry name" value="small_GTP"/>
    <property type="match status" value="1"/>
</dbReference>
<dbReference type="InterPro" id="IPR031168">
    <property type="entry name" value="G_TrmE"/>
</dbReference>
<dbReference type="Gene3D" id="3.30.1360.120">
    <property type="entry name" value="Probable tRNA modification gtpase trme, domain 1"/>
    <property type="match status" value="1"/>
</dbReference>
<feature type="binding site" evidence="10">
    <location>
        <position position="246"/>
    </location>
    <ligand>
        <name>Mg(2+)</name>
        <dbReference type="ChEBI" id="CHEBI:18420"/>
    </ligand>
</feature>
<dbReference type="PRINTS" id="PR00326">
    <property type="entry name" value="GTP1OBG"/>
</dbReference>
<keyword evidence="4 10" id="KW-0479">Metal-binding</keyword>
<dbReference type="GO" id="GO:0042802">
    <property type="term" value="F:identical protein binding"/>
    <property type="evidence" value="ECO:0007669"/>
    <property type="project" value="UniProtKB-ARBA"/>
</dbReference>
<evidence type="ECO:0000256" key="2">
    <source>
        <dbReference type="ARBA" id="ARBA00022490"/>
    </source>
</evidence>
<dbReference type="GO" id="GO:0005829">
    <property type="term" value="C:cytosol"/>
    <property type="evidence" value="ECO:0007669"/>
    <property type="project" value="TreeGrafter"/>
</dbReference>
<dbReference type="PANTHER" id="PTHR42714:SF2">
    <property type="entry name" value="TRNA MODIFICATION GTPASE GTPBP3, MITOCHONDRIAL"/>
    <property type="match status" value="1"/>
</dbReference>
<feature type="binding site" evidence="10">
    <location>
        <position position="242"/>
    </location>
    <ligand>
        <name>K(+)</name>
        <dbReference type="ChEBI" id="CHEBI:29103"/>
    </ligand>
</feature>
<evidence type="ECO:0000256" key="3">
    <source>
        <dbReference type="ARBA" id="ARBA00022694"/>
    </source>
</evidence>
<proteinExistence type="inferred from homology"/>
<keyword evidence="8 10" id="KW-0630">Potassium</keyword>
<comment type="cofactor">
    <cofactor evidence="10">
        <name>K(+)</name>
        <dbReference type="ChEBI" id="CHEBI:29103"/>
    </cofactor>
    <text evidence="10">Binds 1 potassium ion per subunit.</text>
</comment>
<feature type="binding site" evidence="10">
    <location>
        <position position="221"/>
    </location>
    <ligand>
        <name>K(+)</name>
        <dbReference type="ChEBI" id="CHEBI:29103"/>
    </ligand>
</feature>
<dbReference type="Pfam" id="PF12631">
    <property type="entry name" value="MnmE_helical"/>
    <property type="match status" value="1"/>
</dbReference>
<dbReference type="InterPro" id="IPR018948">
    <property type="entry name" value="GTP-bd_TrmE_N"/>
</dbReference>